<organism evidence="1 2">
    <name type="scientific">Phormidesmis priestleyi ULC007</name>
    <dbReference type="NCBI Taxonomy" id="1920490"/>
    <lineage>
        <taxon>Bacteria</taxon>
        <taxon>Bacillati</taxon>
        <taxon>Cyanobacteriota</taxon>
        <taxon>Cyanophyceae</taxon>
        <taxon>Leptolyngbyales</taxon>
        <taxon>Leptolyngbyaceae</taxon>
        <taxon>Phormidesmis</taxon>
    </lineage>
</organism>
<evidence type="ECO:0000313" key="1">
    <source>
        <dbReference type="EMBL" id="PSB19944.1"/>
    </source>
</evidence>
<comment type="caution">
    <text evidence="1">The sequence shown here is derived from an EMBL/GenBank/DDBJ whole genome shotgun (WGS) entry which is preliminary data.</text>
</comment>
<dbReference type="AlphaFoldDB" id="A0A2T1DHL6"/>
<dbReference type="SMART" id="SM00028">
    <property type="entry name" value="TPR"/>
    <property type="match status" value="2"/>
</dbReference>
<accession>A0A2T1DHL6</accession>
<protein>
    <submittedName>
        <fullName evidence="1">Uncharacterized protein</fullName>
    </submittedName>
</protein>
<dbReference type="OrthoDB" id="490760at2"/>
<dbReference type="SUPFAM" id="SSF48452">
    <property type="entry name" value="TPR-like"/>
    <property type="match status" value="1"/>
</dbReference>
<reference evidence="1 2" key="1">
    <citation type="submission" date="2018-02" db="EMBL/GenBank/DDBJ databases">
        <authorList>
            <person name="Cohen D.B."/>
            <person name="Kent A.D."/>
        </authorList>
    </citation>
    <scope>NUCLEOTIDE SEQUENCE [LARGE SCALE GENOMIC DNA]</scope>
    <source>
        <strain evidence="1 2">ULC007</strain>
    </source>
</reference>
<dbReference type="STRING" id="1920490.GCA_001895925_03998"/>
<sequence length="118" mass="13178">MKCPVCHASYRPPAVLCRRCGADLSPLIQVRDQAVWHHRQAIQRLEAGQYAEAIAQNDQAISLHHQQAEFHALAGQLWALQGMFDRAIVCWQTAQALDSQSLTTGACLDILMQLRNSD</sequence>
<dbReference type="Proteomes" id="UP000238634">
    <property type="component" value="Unassembled WGS sequence"/>
</dbReference>
<name>A0A2T1DHL6_9CYAN</name>
<keyword evidence="2" id="KW-1185">Reference proteome</keyword>
<dbReference type="Gene3D" id="1.25.40.10">
    <property type="entry name" value="Tetratricopeptide repeat domain"/>
    <property type="match status" value="1"/>
</dbReference>
<dbReference type="RefSeq" id="WP_073071137.1">
    <property type="nucleotide sequence ID" value="NZ_MPPI01000010.1"/>
</dbReference>
<evidence type="ECO:0000313" key="2">
    <source>
        <dbReference type="Proteomes" id="UP000238634"/>
    </source>
</evidence>
<reference evidence="1 2" key="2">
    <citation type="submission" date="2018-03" db="EMBL/GenBank/DDBJ databases">
        <title>The ancient ancestry and fast evolution of plastids.</title>
        <authorList>
            <person name="Moore K.R."/>
            <person name="Magnabosco C."/>
            <person name="Momper L."/>
            <person name="Gold D.A."/>
            <person name="Bosak T."/>
            <person name="Fournier G.P."/>
        </authorList>
    </citation>
    <scope>NUCLEOTIDE SEQUENCE [LARGE SCALE GENOMIC DNA]</scope>
    <source>
        <strain evidence="1 2">ULC007</strain>
    </source>
</reference>
<proteinExistence type="predicted"/>
<dbReference type="EMBL" id="PVWG01000008">
    <property type="protein sequence ID" value="PSB19944.1"/>
    <property type="molecule type" value="Genomic_DNA"/>
</dbReference>
<dbReference type="InterPro" id="IPR011990">
    <property type="entry name" value="TPR-like_helical_dom_sf"/>
</dbReference>
<dbReference type="InterPro" id="IPR019734">
    <property type="entry name" value="TPR_rpt"/>
</dbReference>
<gene>
    <name evidence="1" type="ORF">C7B65_09775</name>
</gene>